<dbReference type="InterPro" id="IPR051681">
    <property type="entry name" value="Ser/Thr_Kinases-Pseudokinases"/>
</dbReference>
<reference evidence="3 4" key="1">
    <citation type="submission" date="2022-11" db="EMBL/GenBank/DDBJ databases">
        <title>Minimal conservation of predation-associated metabolite biosynthetic gene clusters underscores biosynthetic potential of Myxococcota including descriptions for ten novel species: Archangium lansinium sp. nov., Myxococcus landrumus sp. nov., Nannocystis bai.</title>
        <authorList>
            <person name="Ahearne A."/>
            <person name="Stevens C."/>
            <person name="Dowd S."/>
        </authorList>
    </citation>
    <scope>NUCLEOTIDE SEQUENCE [LARGE SCALE GENOMIC DNA]</scope>
    <source>
        <strain evidence="3 4">NCWAL01</strain>
    </source>
</reference>
<evidence type="ECO:0000313" key="3">
    <source>
        <dbReference type="EMBL" id="MDC0711657.1"/>
    </source>
</evidence>
<protein>
    <submittedName>
        <fullName evidence="3">Serine/threonine-protein kinase</fullName>
    </submittedName>
</protein>
<dbReference type="PANTHER" id="PTHR44329">
    <property type="entry name" value="SERINE/THREONINE-PROTEIN KINASE TNNI3K-RELATED"/>
    <property type="match status" value="1"/>
</dbReference>
<feature type="region of interest" description="Disordered" evidence="1">
    <location>
        <begin position="271"/>
        <end position="318"/>
    </location>
</feature>
<dbReference type="CDD" id="cd14014">
    <property type="entry name" value="STKc_PknB_like"/>
    <property type="match status" value="1"/>
</dbReference>
<accession>A0ABT5DDA3</accession>
<gene>
    <name evidence="3" type="ORF">POL68_24530</name>
</gene>
<evidence type="ECO:0000256" key="1">
    <source>
        <dbReference type="SAM" id="MobiDB-lite"/>
    </source>
</evidence>
<keyword evidence="3" id="KW-0808">Transferase</keyword>
<keyword evidence="4" id="KW-1185">Reference proteome</keyword>
<keyword evidence="3" id="KW-0418">Kinase</keyword>
<dbReference type="InterPro" id="IPR000719">
    <property type="entry name" value="Prot_kinase_dom"/>
</dbReference>
<dbReference type="SMART" id="SM00220">
    <property type="entry name" value="S_TKc"/>
    <property type="match status" value="1"/>
</dbReference>
<proteinExistence type="predicted"/>
<dbReference type="RefSeq" id="WP_272141640.1">
    <property type="nucleotide sequence ID" value="NZ_JAQNDM010000002.1"/>
</dbReference>
<dbReference type="Proteomes" id="UP001221838">
    <property type="component" value="Unassembled WGS sequence"/>
</dbReference>
<dbReference type="GO" id="GO:0016301">
    <property type="term" value="F:kinase activity"/>
    <property type="evidence" value="ECO:0007669"/>
    <property type="project" value="UniProtKB-KW"/>
</dbReference>
<dbReference type="SUPFAM" id="SSF56112">
    <property type="entry name" value="Protein kinase-like (PK-like)"/>
    <property type="match status" value="1"/>
</dbReference>
<name>A0ABT5DDA3_9BACT</name>
<dbReference type="Gene3D" id="3.30.200.20">
    <property type="entry name" value="Phosphorylase Kinase, domain 1"/>
    <property type="match status" value="1"/>
</dbReference>
<dbReference type="PROSITE" id="PS50011">
    <property type="entry name" value="PROTEIN_KINASE_DOM"/>
    <property type="match status" value="1"/>
</dbReference>
<feature type="domain" description="Protein kinase" evidence="2">
    <location>
        <begin position="15"/>
        <end position="285"/>
    </location>
</feature>
<organism evidence="3 4">
    <name type="scientific">Stigmatella ashevillensis</name>
    <dbReference type="NCBI Taxonomy" id="2995309"/>
    <lineage>
        <taxon>Bacteria</taxon>
        <taxon>Pseudomonadati</taxon>
        <taxon>Myxococcota</taxon>
        <taxon>Myxococcia</taxon>
        <taxon>Myxococcales</taxon>
        <taxon>Cystobacterineae</taxon>
        <taxon>Archangiaceae</taxon>
        <taxon>Stigmatella</taxon>
    </lineage>
</organism>
<dbReference type="Pfam" id="PF00069">
    <property type="entry name" value="Pkinase"/>
    <property type="match status" value="1"/>
</dbReference>
<evidence type="ECO:0000259" key="2">
    <source>
        <dbReference type="PROSITE" id="PS50011"/>
    </source>
</evidence>
<comment type="caution">
    <text evidence="3">The sequence shown here is derived from an EMBL/GenBank/DDBJ whole genome shotgun (WGS) entry which is preliminary data.</text>
</comment>
<sequence length="453" mass="50435">MTPDSLEPETRIGAWRVVSREGHGSYGAVYRVEPVEPRAGGPYALKLALHERDPRFEREAELLSRILHDSVPRLHARGGWEMPGGGVFPYVVMEWVEGESLYEWGARQARTSREVLRVLGQVARALEATHGEEGVHRDVKGDNIRVRSADGRAVLMDFGSCNYRRAPVLTRQPPPPGTPQYYSPESLRFQWESRKQPMARYEALPADDVYALGVTAYRLVAGRYPPEVELKQMEEGYEFVSPGWEEPERWGSLAPELAGLIRQMLSEEPFERGSASEVAEQLENAEKNAGPEADQPIGPRRGSRDEQAPAKPKVRLMPPRLTSPWKPWMGWAVGVCLAVGMGWMGGRLSVEGREGERRTDEKRVGLAEVARPLALDGGLVETGQAGVGLGMPKKPFPGQRRPPCGQQYEKEINGGCWLLPREAPQPPCGDNTFDWQGGCYVPVLELRRPSTSE</sequence>
<dbReference type="EMBL" id="JAQNDM010000002">
    <property type="protein sequence ID" value="MDC0711657.1"/>
    <property type="molecule type" value="Genomic_DNA"/>
</dbReference>
<dbReference type="Gene3D" id="1.10.510.10">
    <property type="entry name" value="Transferase(Phosphotransferase) domain 1"/>
    <property type="match status" value="1"/>
</dbReference>
<dbReference type="InterPro" id="IPR011009">
    <property type="entry name" value="Kinase-like_dom_sf"/>
</dbReference>
<evidence type="ECO:0000313" key="4">
    <source>
        <dbReference type="Proteomes" id="UP001221838"/>
    </source>
</evidence>